<feature type="repeat" description="ANK" evidence="3">
    <location>
        <begin position="361"/>
        <end position="393"/>
    </location>
</feature>
<keyword evidence="5" id="KW-0472">Membrane</keyword>
<gene>
    <name evidence="6" type="ORF">PRZ48_001083</name>
</gene>
<sequence>MSASKLEPSTLLNPTTCFTIACVAFSLVALSAVWRNSKSTQATPTSKDEEEVPSRPQPQRRVAADSLYAETRDEDVEQEAEKPAAPQDRQSQIAELILLSARVAQLLRTCQQESAQARMPIVDLLNEISILTTLLCRVQQEILINPAFLGQETLSACYEATSSSLQATLLSQEAALNSGIHSLSTFLSTTKHLKDQRPMLEFLLESASANVLPTPPSETALEASLAQNAHLDPSPSLQEHTGITPSLDDSTWSQPPPYSPPSKDSSPAFSIRSDEKVETPATVAISPEREDSPNDGNALYDAVNENDSEALMDLLAEGADPSRHFGDLQRTALHQAAHHNYCACLVVLLRHGAVMSIEDAKGDTALHLAAWAGNVEALSTLLAHGADVDWLSGRDGYSPLWCAISAYQIDAARLLLKHGARLSLRSASGTRMMPLHQAAVTGQSAMCELLLDRGAQVDCVDDDLNTPLHYGAAAGSVSSVKVLLRSGADIEARQIHGLTPVSWASHKGHTEVLELLLGYGARLDCTADGGATPLHLAANRGHTAAVRLLLEKGASRKSGRASWDGVVGTPAEMAKAKGHARLARLLQK</sequence>
<feature type="repeat" description="ANK" evidence="3">
    <location>
        <begin position="496"/>
        <end position="528"/>
    </location>
</feature>
<feature type="region of interest" description="Disordered" evidence="4">
    <location>
        <begin position="38"/>
        <end position="63"/>
    </location>
</feature>
<dbReference type="PROSITE" id="PS50297">
    <property type="entry name" value="ANK_REP_REGION"/>
    <property type="match status" value="6"/>
</dbReference>
<keyword evidence="1" id="KW-0677">Repeat</keyword>
<feature type="transmembrane region" description="Helical" evidence="5">
    <location>
        <begin position="12"/>
        <end position="34"/>
    </location>
</feature>
<dbReference type="PRINTS" id="PR01415">
    <property type="entry name" value="ANKYRIN"/>
</dbReference>
<name>A0ABR0F1M6_ZASCE</name>
<dbReference type="InterPro" id="IPR050663">
    <property type="entry name" value="Ankyrin-SOCS_Box"/>
</dbReference>
<evidence type="ECO:0000256" key="5">
    <source>
        <dbReference type="SAM" id="Phobius"/>
    </source>
</evidence>
<dbReference type="SUPFAM" id="SSF48403">
    <property type="entry name" value="Ankyrin repeat"/>
    <property type="match status" value="1"/>
</dbReference>
<evidence type="ECO:0000256" key="4">
    <source>
        <dbReference type="SAM" id="MobiDB-lite"/>
    </source>
</evidence>
<protein>
    <recommendedName>
        <fullName evidence="8">Ankyrin repeat protein</fullName>
    </recommendedName>
</protein>
<feature type="repeat" description="ANK" evidence="3">
    <location>
        <begin position="328"/>
        <end position="360"/>
    </location>
</feature>
<dbReference type="Pfam" id="PF00023">
    <property type="entry name" value="Ank"/>
    <property type="match status" value="1"/>
</dbReference>
<dbReference type="InterPro" id="IPR002110">
    <property type="entry name" value="Ankyrin_rpt"/>
</dbReference>
<feature type="repeat" description="ANK" evidence="3">
    <location>
        <begin position="529"/>
        <end position="555"/>
    </location>
</feature>
<comment type="caution">
    <text evidence="6">The sequence shown here is derived from an EMBL/GenBank/DDBJ whole genome shotgun (WGS) entry which is preliminary data.</text>
</comment>
<dbReference type="PANTHER" id="PTHR24193:SF121">
    <property type="entry name" value="ADA2A-CONTAINING COMPLEX COMPONENT 3, ISOFORM D"/>
    <property type="match status" value="1"/>
</dbReference>
<dbReference type="Pfam" id="PF12796">
    <property type="entry name" value="Ank_2"/>
    <property type="match status" value="3"/>
</dbReference>
<dbReference type="Gene3D" id="1.25.40.20">
    <property type="entry name" value="Ankyrin repeat-containing domain"/>
    <property type="match status" value="3"/>
</dbReference>
<evidence type="ECO:0008006" key="8">
    <source>
        <dbReference type="Google" id="ProtNLM"/>
    </source>
</evidence>
<evidence type="ECO:0000256" key="2">
    <source>
        <dbReference type="ARBA" id="ARBA00023043"/>
    </source>
</evidence>
<feature type="repeat" description="ANK" evidence="3">
    <location>
        <begin position="463"/>
        <end position="495"/>
    </location>
</feature>
<evidence type="ECO:0000256" key="1">
    <source>
        <dbReference type="ARBA" id="ARBA00022737"/>
    </source>
</evidence>
<accession>A0ABR0F1M6</accession>
<feature type="repeat" description="ANK" evidence="3">
    <location>
        <begin position="430"/>
        <end position="462"/>
    </location>
</feature>
<dbReference type="EMBL" id="JAXOVC010000001">
    <property type="protein sequence ID" value="KAK4507348.1"/>
    <property type="molecule type" value="Genomic_DNA"/>
</dbReference>
<dbReference type="Proteomes" id="UP001305779">
    <property type="component" value="Unassembled WGS sequence"/>
</dbReference>
<evidence type="ECO:0000313" key="7">
    <source>
        <dbReference type="Proteomes" id="UP001305779"/>
    </source>
</evidence>
<keyword evidence="2 3" id="KW-0040">ANK repeat</keyword>
<keyword evidence="5" id="KW-1133">Transmembrane helix</keyword>
<keyword evidence="7" id="KW-1185">Reference proteome</keyword>
<reference evidence="6 7" key="1">
    <citation type="journal article" date="2023" name="G3 (Bethesda)">
        <title>A chromosome-level genome assembly of Zasmidium syzygii isolated from banana leaves.</title>
        <authorList>
            <person name="van Westerhoven A.C."/>
            <person name="Mehrabi R."/>
            <person name="Talebi R."/>
            <person name="Steentjes M.B.F."/>
            <person name="Corcolon B."/>
            <person name="Chong P.A."/>
            <person name="Kema G.H.J."/>
            <person name="Seidl M.F."/>
        </authorList>
    </citation>
    <scope>NUCLEOTIDE SEQUENCE [LARGE SCALE GENOMIC DNA]</scope>
    <source>
        <strain evidence="6 7">P124</strain>
    </source>
</reference>
<dbReference type="PROSITE" id="PS51257">
    <property type="entry name" value="PROKAR_LIPOPROTEIN"/>
    <property type="match status" value="1"/>
</dbReference>
<feature type="region of interest" description="Disordered" evidence="4">
    <location>
        <begin position="231"/>
        <end position="301"/>
    </location>
</feature>
<feature type="repeat" description="ANK" evidence="3">
    <location>
        <begin position="395"/>
        <end position="427"/>
    </location>
</feature>
<keyword evidence="5" id="KW-0812">Transmembrane</keyword>
<evidence type="ECO:0000256" key="3">
    <source>
        <dbReference type="PROSITE-ProRule" id="PRU00023"/>
    </source>
</evidence>
<feature type="compositionally biased region" description="Polar residues" evidence="4">
    <location>
        <begin position="235"/>
        <end position="249"/>
    </location>
</feature>
<dbReference type="PANTHER" id="PTHR24193">
    <property type="entry name" value="ANKYRIN REPEAT PROTEIN"/>
    <property type="match status" value="1"/>
</dbReference>
<organism evidence="6 7">
    <name type="scientific">Zasmidium cellare</name>
    <name type="common">Wine cellar mold</name>
    <name type="synonym">Racodium cellare</name>
    <dbReference type="NCBI Taxonomy" id="395010"/>
    <lineage>
        <taxon>Eukaryota</taxon>
        <taxon>Fungi</taxon>
        <taxon>Dikarya</taxon>
        <taxon>Ascomycota</taxon>
        <taxon>Pezizomycotina</taxon>
        <taxon>Dothideomycetes</taxon>
        <taxon>Dothideomycetidae</taxon>
        <taxon>Mycosphaerellales</taxon>
        <taxon>Mycosphaerellaceae</taxon>
        <taxon>Zasmidium</taxon>
    </lineage>
</organism>
<dbReference type="PROSITE" id="PS50088">
    <property type="entry name" value="ANK_REPEAT"/>
    <property type="match status" value="7"/>
</dbReference>
<dbReference type="InterPro" id="IPR036770">
    <property type="entry name" value="Ankyrin_rpt-contain_sf"/>
</dbReference>
<proteinExistence type="predicted"/>
<evidence type="ECO:0000313" key="6">
    <source>
        <dbReference type="EMBL" id="KAK4507348.1"/>
    </source>
</evidence>
<dbReference type="SMART" id="SM00248">
    <property type="entry name" value="ANK"/>
    <property type="match status" value="8"/>
</dbReference>